<reference evidence="3 4" key="1">
    <citation type="submission" date="2018-03" db="EMBL/GenBank/DDBJ databases">
        <authorList>
            <person name="Nguyen K."/>
            <person name="Fouts D."/>
            <person name="Sutton G."/>
        </authorList>
    </citation>
    <scope>NUCLEOTIDE SEQUENCE [LARGE SCALE GENOMIC DNA]</scope>
    <source>
        <strain evidence="3 4">AU3578</strain>
    </source>
</reference>
<dbReference type="EMBL" id="JADVKH010000070">
    <property type="protein sequence ID" value="MBJ9690148.1"/>
    <property type="molecule type" value="Genomic_DNA"/>
</dbReference>
<dbReference type="EMBL" id="PVHK01000032">
    <property type="protein sequence ID" value="PRH43406.1"/>
    <property type="molecule type" value="Genomic_DNA"/>
</dbReference>
<dbReference type="GeneID" id="45679157"/>
<evidence type="ECO:0000259" key="1">
    <source>
        <dbReference type="PROSITE" id="PS51819"/>
    </source>
</evidence>
<proteinExistence type="predicted"/>
<comment type="caution">
    <text evidence="3">The sequence shown here is derived from an EMBL/GenBank/DDBJ whole genome shotgun (WGS) entry which is preliminary data.</text>
</comment>
<keyword evidence="5" id="KW-1185">Reference proteome</keyword>
<evidence type="ECO:0000313" key="4">
    <source>
        <dbReference type="Proteomes" id="UP000237632"/>
    </source>
</evidence>
<dbReference type="Gene3D" id="3.10.180.10">
    <property type="entry name" value="2,3-Dihydroxybiphenyl 1,2-Dioxygenase, domain 1"/>
    <property type="match status" value="1"/>
</dbReference>
<dbReference type="Pfam" id="PF18029">
    <property type="entry name" value="Glyoxalase_6"/>
    <property type="match status" value="1"/>
</dbReference>
<dbReference type="AlphaFoldDB" id="A0A132E0S7"/>
<evidence type="ECO:0000313" key="5">
    <source>
        <dbReference type="Proteomes" id="UP000808215"/>
    </source>
</evidence>
<name>A0A132E0S7_BURVI</name>
<feature type="domain" description="VOC" evidence="1">
    <location>
        <begin position="2"/>
        <end position="114"/>
    </location>
</feature>
<dbReference type="SUPFAM" id="SSF54593">
    <property type="entry name" value="Glyoxalase/Bleomycin resistance protein/Dihydroxybiphenyl dioxygenase"/>
    <property type="match status" value="1"/>
</dbReference>
<accession>A0A132E0S7</accession>
<gene>
    <name evidence="3" type="ORF">C6T65_04725</name>
    <name evidence="2" type="ORF">I5589_24020</name>
</gene>
<dbReference type="InterPro" id="IPR041581">
    <property type="entry name" value="Glyoxalase_6"/>
</dbReference>
<evidence type="ECO:0000313" key="2">
    <source>
        <dbReference type="EMBL" id="MBJ9690148.1"/>
    </source>
</evidence>
<dbReference type="InterPro" id="IPR029068">
    <property type="entry name" value="Glyas_Bleomycin-R_OHBP_Dase"/>
</dbReference>
<protein>
    <submittedName>
        <fullName evidence="3">Methylmalonyl-CoA epimerase</fullName>
    </submittedName>
    <submittedName>
        <fullName evidence="2">VOC family protein</fullName>
    </submittedName>
</protein>
<dbReference type="PROSITE" id="PS51819">
    <property type="entry name" value="VOC"/>
    <property type="match status" value="1"/>
</dbReference>
<reference evidence="2 5" key="2">
    <citation type="submission" date="2020-11" db="EMBL/GenBank/DDBJ databases">
        <title>Enhanced detection system for hospital associated transmission using whole genome sequencing surveillance.</title>
        <authorList>
            <person name="Harrison L.H."/>
            <person name="Van Tyne D."/>
            <person name="Marsh J.W."/>
            <person name="Griffith M.P."/>
            <person name="Snyder D.J."/>
            <person name="Cooper V.S."/>
            <person name="Mustapha M."/>
        </authorList>
    </citation>
    <scope>NUCLEOTIDE SEQUENCE [LARGE SCALE GENOMIC DNA]</scope>
    <source>
        <strain evidence="2 5">BC00020</strain>
    </source>
</reference>
<dbReference type="Proteomes" id="UP000808215">
    <property type="component" value="Unassembled WGS sequence"/>
</dbReference>
<dbReference type="InterPro" id="IPR037523">
    <property type="entry name" value="VOC_core"/>
</dbReference>
<dbReference type="RefSeq" id="WP_011882136.1">
    <property type="nucleotide sequence ID" value="NZ_BGKC01000001.1"/>
</dbReference>
<evidence type="ECO:0000313" key="3">
    <source>
        <dbReference type="EMBL" id="PRH43406.1"/>
    </source>
</evidence>
<organism evidence="3 4">
    <name type="scientific">Burkholderia vietnamiensis</name>
    <dbReference type="NCBI Taxonomy" id="60552"/>
    <lineage>
        <taxon>Bacteria</taxon>
        <taxon>Pseudomonadati</taxon>
        <taxon>Pseudomonadota</taxon>
        <taxon>Betaproteobacteria</taxon>
        <taxon>Burkholderiales</taxon>
        <taxon>Burkholderiaceae</taxon>
        <taxon>Burkholderia</taxon>
        <taxon>Burkholderia cepacia complex</taxon>
    </lineage>
</organism>
<dbReference type="Proteomes" id="UP000237632">
    <property type="component" value="Unassembled WGS sequence"/>
</dbReference>
<sequence>MRIRSTYLKVNNLERAATFWENLLEQPPNRKTERWAEFSLGEIRFGLLLNDFGDEFAGSGCVPVFEFDISDLHTFVERAKALGAKVVLDALNIETMQGVVLSDSEGHEFELCSCHE</sequence>